<evidence type="ECO:0000256" key="10">
    <source>
        <dbReference type="ARBA" id="ARBA00023136"/>
    </source>
</evidence>
<feature type="region of interest" description="Disordered" evidence="13">
    <location>
        <begin position="281"/>
        <end position="309"/>
    </location>
</feature>
<evidence type="ECO:0000256" key="3">
    <source>
        <dbReference type="ARBA" id="ARBA00022448"/>
    </source>
</evidence>
<evidence type="ECO:0000256" key="2">
    <source>
        <dbReference type="ARBA" id="ARBA00006920"/>
    </source>
</evidence>
<reference evidence="15" key="1">
    <citation type="journal article" date="2021" name="PeerJ">
        <title>Extensive microbial diversity within the chicken gut microbiome revealed by metagenomics and culture.</title>
        <authorList>
            <person name="Gilroy R."/>
            <person name="Ravi A."/>
            <person name="Getino M."/>
            <person name="Pursley I."/>
            <person name="Horton D.L."/>
            <person name="Alikhan N.F."/>
            <person name="Baker D."/>
            <person name="Gharbi K."/>
            <person name="Hall N."/>
            <person name="Watson M."/>
            <person name="Adriaenssens E.M."/>
            <person name="Foster-Nyarko E."/>
            <person name="Jarju S."/>
            <person name="Secka A."/>
            <person name="Antonio M."/>
            <person name="Oren A."/>
            <person name="Chaudhuri R.R."/>
            <person name="La Ragione R."/>
            <person name="Hildebrand F."/>
            <person name="Pallen M.J."/>
        </authorList>
    </citation>
    <scope>NUCLEOTIDE SEQUENCE</scope>
    <source>
        <strain evidence="15">CHK173-2119</strain>
    </source>
</reference>
<dbReference type="GO" id="GO:0015252">
    <property type="term" value="F:proton channel activity"/>
    <property type="evidence" value="ECO:0007669"/>
    <property type="project" value="InterPro"/>
</dbReference>
<keyword evidence="10 14" id="KW-0472">Membrane</keyword>
<accession>A0A921B5M9</accession>
<comment type="caution">
    <text evidence="15">The sequence shown here is derived from an EMBL/GenBank/DDBJ whole genome shotgun (WGS) entry which is preliminary data.</text>
</comment>
<evidence type="ECO:0000256" key="5">
    <source>
        <dbReference type="ARBA" id="ARBA00022692"/>
    </source>
</evidence>
<dbReference type="PANTHER" id="PTHR31462:SF5">
    <property type="entry name" value="ENDOSOMAL_LYSOSOMAL PROTON CHANNEL TMEM175"/>
    <property type="match status" value="1"/>
</dbReference>
<evidence type="ECO:0000256" key="13">
    <source>
        <dbReference type="SAM" id="MobiDB-lite"/>
    </source>
</evidence>
<evidence type="ECO:0000256" key="8">
    <source>
        <dbReference type="ARBA" id="ARBA00022989"/>
    </source>
</evidence>
<dbReference type="GO" id="GO:0005267">
    <property type="term" value="F:potassium channel activity"/>
    <property type="evidence" value="ECO:0007669"/>
    <property type="project" value="UniProtKB-KW"/>
</dbReference>
<keyword evidence="5 14" id="KW-0812">Transmembrane</keyword>
<name>A0A921B5M9_9LACO</name>
<reference evidence="15" key="2">
    <citation type="submission" date="2021-09" db="EMBL/GenBank/DDBJ databases">
        <authorList>
            <person name="Gilroy R."/>
        </authorList>
    </citation>
    <scope>NUCLEOTIDE SEQUENCE</scope>
    <source>
        <strain evidence="15">CHK173-2119</strain>
    </source>
</reference>
<protein>
    <submittedName>
        <fullName evidence="15">TMEM175 family protein</fullName>
    </submittedName>
</protein>
<comment type="subcellular location">
    <subcellularLocation>
        <location evidence="1">Membrane</location>
        <topology evidence="1">Multi-pass membrane protein</topology>
    </subcellularLocation>
</comment>
<comment type="catalytic activity">
    <reaction evidence="12">
        <text>K(+)(in) = K(+)(out)</text>
        <dbReference type="Rhea" id="RHEA:29463"/>
        <dbReference type="ChEBI" id="CHEBI:29103"/>
    </reaction>
</comment>
<evidence type="ECO:0000313" key="15">
    <source>
        <dbReference type="EMBL" id="HJE15933.1"/>
    </source>
</evidence>
<feature type="transmembrane region" description="Helical" evidence="14">
    <location>
        <begin position="41"/>
        <end position="60"/>
    </location>
</feature>
<keyword evidence="7" id="KW-0630">Potassium</keyword>
<dbReference type="GO" id="GO:0016020">
    <property type="term" value="C:membrane"/>
    <property type="evidence" value="ECO:0007669"/>
    <property type="project" value="UniProtKB-SubCell"/>
</dbReference>
<comment type="similarity">
    <text evidence="2">Belongs to the TMEM175 family.</text>
</comment>
<dbReference type="PANTHER" id="PTHR31462">
    <property type="entry name" value="ENDOSOMAL/LYSOSOMAL POTASSIUM CHANNEL TMEM175"/>
    <property type="match status" value="1"/>
</dbReference>
<feature type="transmembrane region" description="Helical" evidence="14">
    <location>
        <begin position="153"/>
        <end position="179"/>
    </location>
</feature>
<feature type="transmembrane region" description="Helical" evidence="14">
    <location>
        <begin position="72"/>
        <end position="94"/>
    </location>
</feature>
<evidence type="ECO:0000313" key="16">
    <source>
        <dbReference type="Proteomes" id="UP000774947"/>
    </source>
</evidence>
<feature type="compositionally biased region" description="Basic and acidic residues" evidence="13">
    <location>
        <begin position="297"/>
        <end position="309"/>
    </location>
</feature>
<keyword evidence="9" id="KW-0406">Ion transport</keyword>
<evidence type="ECO:0000256" key="12">
    <source>
        <dbReference type="ARBA" id="ARBA00034430"/>
    </source>
</evidence>
<dbReference type="AlphaFoldDB" id="A0A921B5M9"/>
<keyword evidence="6" id="KW-0631">Potassium channel</keyword>
<keyword evidence="4" id="KW-0633">Potassium transport</keyword>
<sequence>MKKLKKRLDAFSDAIIAIIITIIVLELPIHVVNGTVDYVQLFRSVGIYIVSFCFVANLWYQHAITFEEVDHVTNRDVVMDLMFLMLLSLVPTFTRLMSTDPIRSTVMLYGILYLLITIVFHRLANSVIKNEYQSHEDLHRVYNNIYGSRNGGLIYIIIVALIILGYFAPRVAMVMYIIIPIRSFLANAREREELNDVGQMSAAGRKQFISMSDRDKMRYSRMVRAYMNKIRHLPKDDEAGREAAWKEFSRQATKEFNVSEEVLSSWFHRYYEAMIHQHKQGLHQRQRQLPANVDQLPRQDSEPKSRPHQ</sequence>
<keyword evidence="11" id="KW-0407">Ion channel</keyword>
<feature type="transmembrane region" description="Helical" evidence="14">
    <location>
        <begin position="12"/>
        <end position="29"/>
    </location>
</feature>
<dbReference type="InterPro" id="IPR010617">
    <property type="entry name" value="TMEM175-like"/>
</dbReference>
<dbReference type="EMBL" id="DYXY01000201">
    <property type="protein sequence ID" value="HJE15933.1"/>
    <property type="molecule type" value="Genomic_DNA"/>
</dbReference>
<feature type="transmembrane region" description="Helical" evidence="14">
    <location>
        <begin position="106"/>
        <end position="124"/>
    </location>
</feature>
<evidence type="ECO:0000256" key="4">
    <source>
        <dbReference type="ARBA" id="ARBA00022538"/>
    </source>
</evidence>
<evidence type="ECO:0000256" key="9">
    <source>
        <dbReference type="ARBA" id="ARBA00023065"/>
    </source>
</evidence>
<evidence type="ECO:0000256" key="11">
    <source>
        <dbReference type="ARBA" id="ARBA00023303"/>
    </source>
</evidence>
<evidence type="ECO:0000256" key="7">
    <source>
        <dbReference type="ARBA" id="ARBA00022958"/>
    </source>
</evidence>
<proteinExistence type="inferred from homology"/>
<evidence type="ECO:0000256" key="14">
    <source>
        <dbReference type="SAM" id="Phobius"/>
    </source>
</evidence>
<dbReference type="Pfam" id="PF06736">
    <property type="entry name" value="TMEM175"/>
    <property type="match status" value="1"/>
</dbReference>
<evidence type="ECO:0000256" key="1">
    <source>
        <dbReference type="ARBA" id="ARBA00004141"/>
    </source>
</evidence>
<dbReference type="Proteomes" id="UP000774947">
    <property type="component" value="Unassembled WGS sequence"/>
</dbReference>
<organism evidence="15 16">
    <name type="scientific">Lapidilactobacillus dextrinicus</name>
    <dbReference type="NCBI Taxonomy" id="51664"/>
    <lineage>
        <taxon>Bacteria</taxon>
        <taxon>Bacillati</taxon>
        <taxon>Bacillota</taxon>
        <taxon>Bacilli</taxon>
        <taxon>Lactobacillales</taxon>
        <taxon>Lactobacillaceae</taxon>
        <taxon>Lapidilactobacillus</taxon>
    </lineage>
</organism>
<evidence type="ECO:0000256" key="6">
    <source>
        <dbReference type="ARBA" id="ARBA00022826"/>
    </source>
</evidence>
<keyword evidence="8 14" id="KW-1133">Transmembrane helix</keyword>
<keyword evidence="3" id="KW-0813">Transport</keyword>
<gene>
    <name evidence="15" type="ORF">K8W17_07635</name>
</gene>